<name>A0AAP7CCB5_9CORY</name>
<evidence type="ECO:0000313" key="3">
    <source>
        <dbReference type="Proteomes" id="UP000591626"/>
    </source>
</evidence>
<protein>
    <submittedName>
        <fullName evidence="1">Uncharacterized protein</fullName>
    </submittedName>
</protein>
<dbReference type="RefSeq" id="WP_070422859.1">
    <property type="nucleotide sequence ID" value="NZ_CP047198.1"/>
</dbReference>
<sequence>MPATRYYSVPGHQHIQLLAPERRTPAPKPAPSVLEPDVALSATPQTNQRVDPLVRQAISAAFGGYDPTVMTASRFSTSVRTHIRAYRRAQLQLRAHTRNTAVLPTQHVRVITCHSGEAGEFYGTVEKGGRRLAFAAKMADGKLQSFKILEPPARNTSQTAPHALTRALPSV</sequence>
<dbReference type="Proteomes" id="UP000683520">
    <property type="component" value="Chromosome"/>
</dbReference>
<evidence type="ECO:0000313" key="2">
    <source>
        <dbReference type="EMBL" id="QXB17793.1"/>
    </source>
</evidence>
<dbReference type="EMBL" id="JAAUVV010000008">
    <property type="protein sequence ID" value="NJJ03860.1"/>
    <property type="molecule type" value="Genomic_DNA"/>
</dbReference>
<dbReference type="GeneID" id="92750054"/>
<evidence type="ECO:0000313" key="4">
    <source>
        <dbReference type="Proteomes" id="UP000683520"/>
    </source>
</evidence>
<accession>A0AAP7CCB5</accession>
<dbReference type="Proteomes" id="UP000591626">
    <property type="component" value="Unassembled WGS sequence"/>
</dbReference>
<organism evidence="1 3">
    <name type="scientific">Corynebacterium coyleae</name>
    <dbReference type="NCBI Taxonomy" id="53374"/>
    <lineage>
        <taxon>Bacteria</taxon>
        <taxon>Bacillati</taxon>
        <taxon>Actinomycetota</taxon>
        <taxon>Actinomycetes</taxon>
        <taxon>Mycobacteriales</taxon>
        <taxon>Corynebacteriaceae</taxon>
        <taxon>Corynebacterium</taxon>
    </lineage>
</organism>
<evidence type="ECO:0000313" key="1">
    <source>
        <dbReference type="EMBL" id="NJJ03860.1"/>
    </source>
</evidence>
<keyword evidence="4" id="KW-1185">Reference proteome</keyword>
<proteinExistence type="predicted"/>
<dbReference type="EMBL" id="CP077302">
    <property type="protein sequence ID" value="QXB17793.1"/>
    <property type="molecule type" value="Genomic_DNA"/>
</dbReference>
<gene>
    <name evidence="1" type="ORF">HC138_05755</name>
    <name evidence="2" type="ORF">I6L55_07665</name>
</gene>
<dbReference type="AlphaFoldDB" id="A0AAP7CCB5"/>
<reference evidence="2 4" key="2">
    <citation type="submission" date="2021-06" db="EMBL/GenBank/DDBJ databases">
        <title>FDA dAtabase for Regulatory Grade micrObial Sequences (FDA-ARGOS): Supporting development and validation of Infectious Disease Dx tests.</title>
        <authorList>
            <person name="Sproer C."/>
            <person name="Gronow S."/>
            <person name="Severitt S."/>
            <person name="Schroder I."/>
            <person name="Tallon L."/>
            <person name="Sadzewicz L."/>
            <person name="Zhao X."/>
            <person name="Boylan J."/>
            <person name="Ott S."/>
            <person name="Bowen H."/>
            <person name="Vavikolanu K."/>
            <person name="Mehta A."/>
            <person name="Aluvathingal J."/>
            <person name="Nadendla S."/>
            <person name="Lowell S."/>
            <person name="Myers T."/>
            <person name="Yan Y."/>
        </authorList>
    </citation>
    <scope>NUCLEOTIDE SEQUENCE [LARGE SCALE GENOMIC DNA]</scope>
    <source>
        <strain evidence="2 4">FDAARGOS 1425</strain>
    </source>
</reference>
<reference evidence="1 3" key="1">
    <citation type="submission" date="2020-03" db="EMBL/GenBank/DDBJ databases">
        <title>Draft genome sequences of bacterial isolates from the female urobiome.</title>
        <authorList>
            <person name="Miller-Ensminger T."/>
            <person name="Wolfe A.J."/>
            <person name="Putonti C."/>
        </authorList>
    </citation>
    <scope>NUCLEOTIDE SEQUENCE [LARGE SCALE GENOMIC DNA]</scope>
    <source>
        <strain evidence="1 3">UMB8490</strain>
    </source>
</reference>